<reference evidence="1 2" key="1">
    <citation type="submission" date="2019-03" db="EMBL/GenBank/DDBJ databases">
        <title>Genomic Encyclopedia of Type Strains, Phase IV (KMG-IV): sequencing the most valuable type-strain genomes for metagenomic binning, comparative biology and taxonomic classification.</title>
        <authorList>
            <person name="Goeker M."/>
        </authorList>
    </citation>
    <scope>NUCLEOTIDE SEQUENCE [LARGE SCALE GENOMIC DNA]</scope>
    <source>
        <strain evidence="1 2">LX-B</strain>
    </source>
</reference>
<dbReference type="InterPro" id="IPR023476">
    <property type="entry name" value="Pep_tRNA_hydro_II_dom_sf"/>
</dbReference>
<accession>A0A4R1RQ43</accession>
<proteinExistence type="predicted"/>
<dbReference type="RefSeq" id="WP_132014498.1">
    <property type="nucleotide sequence ID" value="NZ_SLUN01000013.1"/>
</dbReference>
<dbReference type="InterPro" id="IPR017021">
    <property type="entry name" value="UCP033763"/>
</dbReference>
<gene>
    <name evidence="1" type="ORF">EDC14_101348</name>
</gene>
<evidence type="ECO:0008006" key="3">
    <source>
        <dbReference type="Google" id="ProtNLM"/>
    </source>
</evidence>
<keyword evidence="2" id="KW-1185">Reference proteome</keyword>
<protein>
    <recommendedName>
        <fullName evidence="3">DUF2000 domain-containing protein</fullName>
    </recommendedName>
</protein>
<comment type="caution">
    <text evidence="1">The sequence shown here is derived from an EMBL/GenBank/DDBJ whole genome shotgun (WGS) entry which is preliminary data.</text>
</comment>
<sequence length="152" mass="15841">MNESVETIPAKTGAGSQIIPTRCVIILDQELPVGRAVNAAAVIALTIGQRHPVLVGEPLVDGAGFAHPGLIPIGIAVLAASRSELGEIRRKGLETGCDVIDFPVEGQQTTDYQAFREAVAGIEPEAIQYAGVALVGQKKAVRKIVGNLGLLK</sequence>
<dbReference type="InterPro" id="IPR018988">
    <property type="entry name" value="DUF2000"/>
</dbReference>
<dbReference type="Proteomes" id="UP000295008">
    <property type="component" value="Unassembled WGS sequence"/>
</dbReference>
<dbReference type="Pfam" id="PF09391">
    <property type="entry name" value="DUF2000"/>
    <property type="match status" value="1"/>
</dbReference>
<evidence type="ECO:0000313" key="2">
    <source>
        <dbReference type="Proteomes" id="UP000295008"/>
    </source>
</evidence>
<dbReference type="SUPFAM" id="SSF102462">
    <property type="entry name" value="Peptidyl-tRNA hydrolase II"/>
    <property type="match status" value="1"/>
</dbReference>
<dbReference type="EMBL" id="SLUN01000013">
    <property type="protein sequence ID" value="TCL68508.1"/>
    <property type="molecule type" value="Genomic_DNA"/>
</dbReference>
<dbReference type="Gene3D" id="3.40.1490.10">
    <property type="entry name" value="Bit1"/>
    <property type="match status" value="1"/>
</dbReference>
<evidence type="ECO:0000313" key="1">
    <source>
        <dbReference type="EMBL" id="TCL68508.1"/>
    </source>
</evidence>
<dbReference type="PIRSF" id="PIRSF033736">
    <property type="entry name" value="UCP033763"/>
    <property type="match status" value="1"/>
</dbReference>
<dbReference type="AlphaFoldDB" id="A0A4R1RQ43"/>
<organism evidence="1 2">
    <name type="scientific">Hydrogenispora ethanolica</name>
    <dbReference type="NCBI Taxonomy" id="1082276"/>
    <lineage>
        <taxon>Bacteria</taxon>
        <taxon>Bacillati</taxon>
        <taxon>Bacillota</taxon>
        <taxon>Hydrogenispora</taxon>
    </lineage>
</organism>
<name>A0A4R1RQ43_HYDET</name>
<dbReference type="OrthoDB" id="1045582at2"/>